<dbReference type="Proteomes" id="UP001148662">
    <property type="component" value="Unassembled WGS sequence"/>
</dbReference>
<accession>A0ACC1SY46</accession>
<reference evidence="1" key="1">
    <citation type="submission" date="2022-07" db="EMBL/GenBank/DDBJ databases">
        <title>Genome Sequence of Phlebia brevispora.</title>
        <authorList>
            <person name="Buettner E."/>
        </authorList>
    </citation>
    <scope>NUCLEOTIDE SEQUENCE</scope>
    <source>
        <strain evidence="1">MPL23</strain>
    </source>
</reference>
<gene>
    <name evidence="1" type="ORF">NM688_g5273</name>
</gene>
<evidence type="ECO:0000313" key="2">
    <source>
        <dbReference type="Proteomes" id="UP001148662"/>
    </source>
</evidence>
<keyword evidence="2" id="KW-1185">Reference proteome</keyword>
<dbReference type="EMBL" id="JANHOG010000956">
    <property type="protein sequence ID" value="KAJ3548608.1"/>
    <property type="molecule type" value="Genomic_DNA"/>
</dbReference>
<comment type="caution">
    <text evidence="1">The sequence shown here is derived from an EMBL/GenBank/DDBJ whole genome shotgun (WGS) entry which is preliminary data.</text>
</comment>
<organism evidence="1 2">
    <name type="scientific">Phlebia brevispora</name>
    <dbReference type="NCBI Taxonomy" id="194682"/>
    <lineage>
        <taxon>Eukaryota</taxon>
        <taxon>Fungi</taxon>
        <taxon>Dikarya</taxon>
        <taxon>Basidiomycota</taxon>
        <taxon>Agaricomycotina</taxon>
        <taxon>Agaricomycetes</taxon>
        <taxon>Polyporales</taxon>
        <taxon>Meruliaceae</taxon>
        <taxon>Phlebia</taxon>
    </lineage>
</organism>
<name>A0ACC1SY46_9APHY</name>
<proteinExistence type="predicted"/>
<sequence length="134" mass="15590">MNSRACLYTQDTLPIPHRRSPFSPPSVNRQCKRRETHNCDFSASHHTDTRYPGSVLREAFVPPEPCALSILDAQRVMTPYGTRVSAERLPHHKRYRDAWPKKVRTDSQEKPLFQHFDRYNVGTDIKDLEVAFPN</sequence>
<protein>
    <submittedName>
        <fullName evidence="1">Uncharacterized protein</fullName>
    </submittedName>
</protein>
<evidence type="ECO:0000313" key="1">
    <source>
        <dbReference type="EMBL" id="KAJ3548608.1"/>
    </source>
</evidence>